<dbReference type="AlphaFoldDB" id="A0AAC9PWN6"/>
<dbReference type="CDD" id="cd00146">
    <property type="entry name" value="PKD"/>
    <property type="match status" value="1"/>
</dbReference>
<dbReference type="SUPFAM" id="SSF63825">
    <property type="entry name" value="YWTD domain"/>
    <property type="match status" value="1"/>
</dbReference>
<dbReference type="Pfam" id="PF13585">
    <property type="entry name" value="CHU_C"/>
    <property type="match status" value="1"/>
</dbReference>
<feature type="domain" description="PKD" evidence="2">
    <location>
        <begin position="404"/>
        <end position="441"/>
    </location>
</feature>
<dbReference type="Gene3D" id="2.60.40.10">
    <property type="entry name" value="Immunoglobulins"/>
    <property type="match status" value="1"/>
</dbReference>
<evidence type="ECO:0000259" key="2">
    <source>
        <dbReference type="PROSITE" id="PS50093"/>
    </source>
</evidence>
<keyword evidence="1" id="KW-0732">Signal</keyword>
<dbReference type="Proteomes" id="UP000187506">
    <property type="component" value="Chromosome"/>
</dbReference>
<dbReference type="InterPro" id="IPR035986">
    <property type="entry name" value="PKD_dom_sf"/>
</dbReference>
<evidence type="ECO:0000313" key="3">
    <source>
        <dbReference type="EMBL" id="APX99678.1"/>
    </source>
</evidence>
<sequence length="789" mass="87065">MSKKTILIILLLVSQAVIAQNQTANWFFGDYAGLSFNAGFPNPNTDGQLITFEGCSTISNKQGELLFYTDGVTVWNKNHTIMQNGDGLTGDNSSTQSAIIIPKPNSTDIYYIFTADARAGEDGLRYSEVDINGDSGLGAITQNKNILLTTPIAEKITAVESADGESIWVISHKWNSNEFVAYLVSDTGVNTTPVISAVGSVHDNEVGNNFIGYLKASPNRAKIACIKSYTNNETQIFDFNAATGVLSNPITINNYSSEIFGPYGCEFSPDSKLLYVSEIIRYETLYVSKIHQYDLTTYNQQAIINSDIIINQEEGSLGALQQALDGRIYIAKSGSSQIGVIKNPNEIGANCNYESNAISLNGRNSRLGLPPFVQSYFFATNIFENTCYGDNTSFSIDTSTIIDSISWDFGDIASGTNNTSQNLNPTHVFTSPGSYEVTISIQTQGETQLFYRTVIISQRPPVLDLDPISTCISNNNTLNLVNSIPDDIINNSNFIISFYNTIEDANNRENSITSPTEYNSPQNNEIIYIRLDNINGDCSSISELELNIVDIPVVEANQSVFICENETTTIDVGNLPLPLNNYSFLWLHSNETTSQIQVNQEGIYTVHISYASSQTPQNINNCFAERNVQVSESNAATILNIEITGTTATIYAEGLGAYEYTIDNINNSYQNSNVFTNITPGVHTAYVRDINNCGISEAKFSIIDFPSFFTPNGDTINDFWQVKGISNLFQPNSKIFIFNRFGRLITQIKPSSKGWDGTVNGIPLPQSDYWFSVTLQDGRVYKNHFTLKR</sequence>
<evidence type="ECO:0000256" key="1">
    <source>
        <dbReference type="SAM" id="SignalP"/>
    </source>
</evidence>
<dbReference type="NCBIfam" id="TIGR04131">
    <property type="entry name" value="Bac_Flav_CTERM"/>
    <property type="match status" value="1"/>
</dbReference>
<dbReference type="Pfam" id="PF18911">
    <property type="entry name" value="PKD_4"/>
    <property type="match status" value="1"/>
</dbReference>
<dbReference type="InterPro" id="IPR000601">
    <property type="entry name" value="PKD_dom"/>
</dbReference>
<dbReference type="RefSeq" id="WP_076732307.1">
    <property type="nucleotide sequence ID" value="NZ_CP019352.1"/>
</dbReference>
<dbReference type="KEGG" id="lvn:BWR22_04915"/>
<gene>
    <name evidence="3" type="ORF">BWR22_04915</name>
</gene>
<keyword evidence="4" id="KW-1185">Reference proteome</keyword>
<dbReference type="InterPro" id="IPR026341">
    <property type="entry name" value="T9SS_type_B"/>
</dbReference>
<protein>
    <recommendedName>
        <fullName evidence="2">PKD domain-containing protein</fullName>
    </recommendedName>
</protein>
<proteinExistence type="predicted"/>
<reference evidence="3 4" key="1">
    <citation type="submission" date="2017-01" db="EMBL/GenBank/DDBJ databases">
        <title>Complete genome of Lacinutrix venerupis DOK2-8 isolated from seawater in Dokdo.</title>
        <authorList>
            <person name="Chi W.-J."/>
            <person name="Kim J.H."/>
        </authorList>
    </citation>
    <scope>NUCLEOTIDE SEQUENCE [LARGE SCALE GENOMIC DNA]</scope>
    <source>
        <strain evidence="3 4">DOK2-8</strain>
    </source>
</reference>
<evidence type="ECO:0000313" key="4">
    <source>
        <dbReference type="Proteomes" id="UP000187506"/>
    </source>
</evidence>
<dbReference type="SUPFAM" id="SSF49299">
    <property type="entry name" value="PKD domain"/>
    <property type="match status" value="1"/>
</dbReference>
<name>A0AAC9PWN6_9FLAO</name>
<dbReference type="InterPro" id="IPR013783">
    <property type="entry name" value="Ig-like_fold"/>
</dbReference>
<dbReference type="EMBL" id="CP019352">
    <property type="protein sequence ID" value="APX99678.1"/>
    <property type="molecule type" value="Genomic_DNA"/>
</dbReference>
<organism evidence="3 4">
    <name type="scientific">Lacinutrix venerupis</name>
    <dbReference type="NCBI Taxonomy" id="1486034"/>
    <lineage>
        <taxon>Bacteria</taxon>
        <taxon>Pseudomonadati</taxon>
        <taxon>Bacteroidota</taxon>
        <taxon>Flavobacteriia</taxon>
        <taxon>Flavobacteriales</taxon>
        <taxon>Flavobacteriaceae</taxon>
        <taxon>Lacinutrix</taxon>
    </lineage>
</organism>
<feature type="signal peptide" evidence="1">
    <location>
        <begin position="1"/>
        <end position="19"/>
    </location>
</feature>
<feature type="chain" id="PRO_5042082066" description="PKD domain-containing protein" evidence="1">
    <location>
        <begin position="20"/>
        <end position="789"/>
    </location>
</feature>
<accession>A0AAC9PWN6</accession>
<dbReference type="PROSITE" id="PS50093">
    <property type="entry name" value="PKD"/>
    <property type="match status" value="1"/>
</dbReference>